<dbReference type="Gene3D" id="2.90.10.10">
    <property type="entry name" value="Bulb-type lectin domain"/>
    <property type="match status" value="1"/>
</dbReference>
<dbReference type="Gene3D" id="1.10.510.10">
    <property type="entry name" value="Transferase(Phosphotransferase) domain 1"/>
    <property type="match status" value="2"/>
</dbReference>
<evidence type="ECO:0000256" key="11">
    <source>
        <dbReference type="ARBA" id="ARBA00022840"/>
    </source>
</evidence>
<evidence type="ECO:0000256" key="7">
    <source>
        <dbReference type="ARBA" id="ARBA00022692"/>
    </source>
</evidence>
<evidence type="ECO:0000256" key="16">
    <source>
        <dbReference type="ARBA" id="ARBA00023180"/>
    </source>
</evidence>
<keyword evidence="10" id="KW-0418">Kinase</keyword>
<keyword evidence="6" id="KW-0808">Transferase</keyword>
<dbReference type="EC" id="2.7.11.1" evidence="2"/>
<dbReference type="Pfam" id="PF00954">
    <property type="entry name" value="S_locus_glycop"/>
    <property type="match status" value="1"/>
</dbReference>
<sequence>MNPKISDFGLARKLVGGDQTGGNTNRVVGTYGYMAPEYAIYGLFSVKSDVFSFGILVLEVISGRKNKGFYHPNHSHNLIGHAWILWNQGRPLELIDTRLGSSYTLSEVLRCIHVSLLCVQHHPEDRPTMASVLIMLGSEIPLAQPKQPGFFIETESLEAGVSPVDSISPSQSIRDGTTLVSKGGSFELGFFSPGSYENRYLGIWYKNIPVRTVVWVANRCNPINDSSGILMINRTGHLVLLGQNKSVVWWISSAKHAPSATVELLDSGNLVLRDAGTYLWQSFDYPSDTFLPGMKIGWDLRTGIKRSLSAWKNSEDPCPGDFTYGIEMERDTYPESYVRKGTAKYYRSGPWNGLRFSGSPELRPNPLYSFNFVNNDDEVYYTYNLQNKSVISRIVLNQTTSTRDRLTWIEADQSWKAYSSVPRDLCDNYGLCGANGKCIIDENPVCQCLKGFKPVSQEKWNLMDWSLGCVRNKPLSCQERYKDGFVKFVGLKLPDTTHSWVNKSMNLKECRTKCLNNCSCMAYTSSDIRGGGTGCAIWFDDLIDIRQFSDAGQDLYIRMSASEFKSGGKVKTAMIIAVSLAVVFSVVLLVGYYLRHNRRKLKEIGETNMNNEGEPEEDLELPLFDLPTVASATENFSSDNKLGEGGFGPVYRGTLPDGQKIAVKRLSRSSGQGLNEFKNEIILFAKLQHRNLVKLLGCCIKGEEKMLIYEYMPNRSLDSFIFDSVRGELLLDWPKRFHIICGVARGLLYLHQDSRLRIIHRDLKASNVLLDNEMNPKISDFGLARTLIGGDQSGGNTNRVVGTYGYMAPEYAIDGLFSVKSDVFSFGILVLEVISGMKNKGFYHPNHSHNLIGHAWRLWIQGRPLELIDTCLESSCTLSEVLRCVHISLLCVQHHPEDRPSMASVVIMLGSEIALAQPKQPGFFIEKESHEVGSSLGNQTSSTNEISITLLEGR</sequence>
<protein>
    <recommendedName>
        <fullName evidence="2">non-specific serine/threonine protein kinase</fullName>
        <ecNumber evidence="2">2.7.11.1</ecNumber>
    </recommendedName>
</protein>
<dbReference type="FunFam" id="2.90.10.10:FF:000001">
    <property type="entry name" value="G-type lectin S-receptor-like serine/threonine-protein kinase"/>
    <property type="match status" value="1"/>
</dbReference>
<keyword evidence="16" id="KW-0325">Glycoprotein</keyword>
<dbReference type="FunFam" id="3.30.200.20:FF:000195">
    <property type="entry name" value="G-type lectin S-receptor-like serine/threonine-protein kinase"/>
    <property type="match status" value="1"/>
</dbReference>
<dbReference type="EMBL" id="CM007654">
    <property type="protein sequence ID" value="ONI12975.1"/>
    <property type="molecule type" value="Genomic_DNA"/>
</dbReference>
<name>A0A251PRA6_PRUPE</name>
<evidence type="ECO:0000256" key="12">
    <source>
        <dbReference type="ARBA" id="ARBA00022989"/>
    </source>
</evidence>
<keyword evidence="14" id="KW-1015">Disulfide bond</keyword>
<dbReference type="PROSITE" id="PS50927">
    <property type="entry name" value="BULB_LECTIN"/>
    <property type="match status" value="1"/>
</dbReference>
<dbReference type="SUPFAM" id="SSF51110">
    <property type="entry name" value="alpha-D-mannose-specific plant lectins"/>
    <property type="match status" value="1"/>
</dbReference>
<dbReference type="Proteomes" id="UP000006882">
    <property type="component" value="Chromosome G4"/>
</dbReference>
<dbReference type="GO" id="GO:0006955">
    <property type="term" value="P:immune response"/>
    <property type="evidence" value="ECO:0000318"/>
    <property type="project" value="GO_Central"/>
</dbReference>
<evidence type="ECO:0000256" key="4">
    <source>
        <dbReference type="ARBA" id="ARBA00022527"/>
    </source>
</evidence>
<evidence type="ECO:0000256" key="18">
    <source>
        <dbReference type="ARBA" id="ARBA00048679"/>
    </source>
</evidence>
<evidence type="ECO:0000256" key="6">
    <source>
        <dbReference type="ARBA" id="ARBA00022679"/>
    </source>
</evidence>
<dbReference type="PANTHER" id="PTHR27002:SF900">
    <property type="entry name" value="S-LOCUS LECTIN KINASE FAMILY PROTEIN"/>
    <property type="match status" value="1"/>
</dbReference>
<dbReference type="Pfam" id="PF07714">
    <property type="entry name" value="PK_Tyr_Ser-Thr"/>
    <property type="match status" value="1"/>
</dbReference>
<dbReference type="PROSITE" id="PS50011">
    <property type="entry name" value="PROTEIN_KINASE_DOM"/>
    <property type="match status" value="2"/>
</dbReference>
<feature type="transmembrane region" description="Helical" evidence="20">
    <location>
        <begin position="573"/>
        <end position="594"/>
    </location>
</feature>
<dbReference type="Pfam" id="PF11883">
    <property type="entry name" value="DUF3403"/>
    <property type="match status" value="1"/>
</dbReference>
<dbReference type="InterPro" id="IPR001480">
    <property type="entry name" value="Bulb-type_lectin_dom"/>
</dbReference>
<keyword evidence="4" id="KW-0723">Serine/threonine-protein kinase</keyword>
<keyword evidence="11" id="KW-0067">ATP-binding</keyword>
<feature type="domain" description="Protein kinase" evidence="21">
    <location>
        <begin position="1"/>
        <end position="150"/>
    </location>
</feature>
<dbReference type="InterPro" id="IPR003609">
    <property type="entry name" value="Pan_app"/>
</dbReference>
<comment type="catalytic activity">
    <reaction evidence="18">
        <text>L-seryl-[protein] + ATP = O-phospho-L-seryl-[protein] + ADP + H(+)</text>
        <dbReference type="Rhea" id="RHEA:17989"/>
        <dbReference type="Rhea" id="RHEA-COMP:9863"/>
        <dbReference type="Rhea" id="RHEA-COMP:11604"/>
        <dbReference type="ChEBI" id="CHEBI:15378"/>
        <dbReference type="ChEBI" id="CHEBI:29999"/>
        <dbReference type="ChEBI" id="CHEBI:30616"/>
        <dbReference type="ChEBI" id="CHEBI:83421"/>
        <dbReference type="ChEBI" id="CHEBI:456216"/>
        <dbReference type="EC" id="2.7.11.1"/>
    </reaction>
</comment>
<evidence type="ECO:0000313" key="25">
    <source>
        <dbReference type="EMBL" id="ONI12975.1"/>
    </source>
</evidence>
<dbReference type="CDD" id="cd14066">
    <property type="entry name" value="STKc_IRAK"/>
    <property type="match status" value="1"/>
</dbReference>
<dbReference type="SMART" id="SM00473">
    <property type="entry name" value="PAN_AP"/>
    <property type="match status" value="1"/>
</dbReference>
<comment type="catalytic activity">
    <reaction evidence="17">
        <text>L-threonyl-[protein] + ATP = O-phospho-L-threonyl-[protein] + ADP + H(+)</text>
        <dbReference type="Rhea" id="RHEA:46608"/>
        <dbReference type="Rhea" id="RHEA-COMP:11060"/>
        <dbReference type="Rhea" id="RHEA-COMP:11605"/>
        <dbReference type="ChEBI" id="CHEBI:15378"/>
        <dbReference type="ChEBI" id="CHEBI:30013"/>
        <dbReference type="ChEBI" id="CHEBI:30616"/>
        <dbReference type="ChEBI" id="CHEBI:61977"/>
        <dbReference type="ChEBI" id="CHEBI:456216"/>
        <dbReference type="EC" id="2.7.11.1"/>
    </reaction>
</comment>
<dbReference type="PROSITE" id="PS50026">
    <property type="entry name" value="EGF_3"/>
    <property type="match status" value="1"/>
</dbReference>
<keyword evidence="13 20" id="KW-0472">Membrane</keyword>
<evidence type="ECO:0000313" key="26">
    <source>
        <dbReference type="Proteomes" id="UP000006882"/>
    </source>
</evidence>
<proteinExistence type="predicted"/>
<evidence type="ECO:0000259" key="24">
    <source>
        <dbReference type="PROSITE" id="PS50948"/>
    </source>
</evidence>
<dbReference type="SUPFAM" id="SSF56112">
    <property type="entry name" value="Protein kinase-like (PK-like)"/>
    <property type="match status" value="2"/>
</dbReference>
<evidence type="ECO:0000256" key="17">
    <source>
        <dbReference type="ARBA" id="ARBA00047899"/>
    </source>
</evidence>
<comment type="caution">
    <text evidence="19">Lacks conserved residue(s) required for the propagation of feature annotation.</text>
</comment>
<feature type="domain" description="EGF-like" evidence="22">
    <location>
        <begin position="422"/>
        <end position="458"/>
    </location>
</feature>
<dbReference type="GO" id="GO:0004674">
    <property type="term" value="F:protein serine/threonine kinase activity"/>
    <property type="evidence" value="ECO:0000318"/>
    <property type="project" value="GO_Central"/>
</dbReference>
<evidence type="ECO:0000259" key="21">
    <source>
        <dbReference type="PROSITE" id="PS50011"/>
    </source>
</evidence>
<dbReference type="InterPro" id="IPR036426">
    <property type="entry name" value="Bulb-type_lectin_dom_sf"/>
</dbReference>
<dbReference type="InterPro" id="IPR000719">
    <property type="entry name" value="Prot_kinase_dom"/>
</dbReference>
<dbReference type="InterPro" id="IPR021820">
    <property type="entry name" value="S-locus_recpt_kinase_C"/>
</dbReference>
<reference evidence="25 26" key="1">
    <citation type="journal article" date="2013" name="Nat. Genet.">
        <title>The high-quality draft genome of peach (Prunus persica) identifies unique patterns of genetic diversity, domestication and genome evolution.</title>
        <authorList>
            <consortium name="International Peach Genome Initiative"/>
            <person name="Verde I."/>
            <person name="Abbott A.G."/>
            <person name="Scalabrin S."/>
            <person name="Jung S."/>
            <person name="Shu S."/>
            <person name="Marroni F."/>
            <person name="Zhebentyayeva T."/>
            <person name="Dettori M.T."/>
            <person name="Grimwood J."/>
            <person name="Cattonaro F."/>
            <person name="Zuccolo A."/>
            <person name="Rossini L."/>
            <person name="Jenkins J."/>
            <person name="Vendramin E."/>
            <person name="Meisel L.A."/>
            <person name="Decroocq V."/>
            <person name="Sosinski B."/>
            <person name="Prochnik S."/>
            <person name="Mitros T."/>
            <person name="Policriti A."/>
            <person name="Cipriani G."/>
            <person name="Dondini L."/>
            <person name="Ficklin S."/>
            <person name="Goodstein D.M."/>
            <person name="Xuan P."/>
            <person name="Del Fabbro C."/>
            <person name="Aramini V."/>
            <person name="Copetti D."/>
            <person name="Gonzalez S."/>
            <person name="Horner D.S."/>
            <person name="Falchi R."/>
            <person name="Lucas S."/>
            <person name="Mica E."/>
            <person name="Maldonado J."/>
            <person name="Lazzari B."/>
            <person name="Bielenberg D."/>
            <person name="Pirona R."/>
            <person name="Miculan M."/>
            <person name="Barakat A."/>
            <person name="Testolin R."/>
            <person name="Stella A."/>
            <person name="Tartarini S."/>
            <person name="Tonutti P."/>
            <person name="Arus P."/>
            <person name="Orellana A."/>
            <person name="Wells C."/>
            <person name="Main D."/>
            <person name="Vizzotto G."/>
            <person name="Silva H."/>
            <person name="Salamini F."/>
            <person name="Schmutz J."/>
            <person name="Morgante M."/>
            <person name="Rokhsar D.S."/>
        </authorList>
    </citation>
    <scope>NUCLEOTIDE SEQUENCE [LARGE SCALE GENOMIC DNA]</scope>
    <source>
        <strain evidence="26">cv. Nemared</strain>
    </source>
</reference>
<dbReference type="AlphaFoldDB" id="A0A251PRA6"/>
<dbReference type="PROSITE" id="PS50948">
    <property type="entry name" value="PAN"/>
    <property type="match status" value="1"/>
</dbReference>
<keyword evidence="12 20" id="KW-1133">Transmembrane helix</keyword>
<dbReference type="PANTHER" id="PTHR27002">
    <property type="entry name" value="RECEPTOR-LIKE SERINE/THREONINE-PROTEIN KINASE SD1-8"/>
    <property type="match status" value="1"/>
</dbReference>
<dbReference type="FunFam" id="3.50.4.10:FF:000002">
    <property type="entry name" value="G-type lectin S-receptor-like serine/threonine-protein kinase"/>
    <property type="match status" value="1"/>
</dbReference>
<keyword evidence="5" id="KW-0597">Phosphoprotein</keyword>
<dbReference type="InterPro" id="IPR008271">
    <property type="entry name" value="Ser/Thr_kinase_AS"/>
</dbReference>
<dbReference type="SMART" id="SM00220">
    <property type="entry name" value="S_TKc"/>
    <property type="match status" value="1"/>
</dbReference>
<evidence type="ECO:0000256" key="5">
    <source>
        <dbReference type="ARBA" id="ARBA00022553"/>
    </source>
</evidence>
<feature type="domain" description="Protein kinase" evidence="21">
    <location>
        <begin position="636"/>
        <end position="915"/>
    </location>
</feature>
<evidence type="ECO:0000256" key="1">
    <source>
        <dbReference type="ARBA" id="ARBA00004251"/>
    </source>
</evidence>
<dbReference type="GO" id="GO:0048544">
    <property type="term" value="P:recognition of pollen"/>
    <property type="evidence" value="ECO:0007669"/>
    <property type="project" value="InterPro"/>
</dbReference>
<evidence type="ECO:0000256" key="2">
    <source>
        <dbReference type="ARBA" id="ARBA00012513"/>
    </source>
</evidence>
<evidence type="ECO:0000256" key="14">
    <source>
        <dbReference type="ARBA" id="ARBA00023157"/>
    </source>
</evidence>
<comment type="subcellular location">
    <subcellularLocation>
        <location evidence="1">Cell membrane</location>
        <topology evidence="1">Single-pass type I membrane protein</topology>
    </subcellularLocation>
</comment>
<dbReference type="InterPro" id="IPR000742">
    <property type="entry name" value="EGF"/>
</dbReference>
<dbReference type="CDD" id="cd00028">
    <property type="entry name" value="B_lectin"/>
    <property type="match status" value="1"/>
</dbReference>
<evidence type="ECO:0000256" key="3">
    <source>
        <dbReference type="ARBA" id="ARBA00022475"/>
    </source>
</evidence>
<feature type="domain" description="Apple" evidence="24">
    <location>
        <begin position="477"/>
        <end position="560"/>
    </location>
</feature>
<evidence type="ECO:0000256" key="13">
    <source>
        <dbReference type="ARBA" id="ARBA00023136"/>
    </source>
</evidence>
<evidence type="ECO:0000259" key="22">
    <source>
        <dbReference type="PROSITE" id="PS50026"/>
    </source>
</evidence>
<dbReference type="InterPro" id="IPR011009">
    <property type="entry name" value="Kinase-like_dom_sf"/>
</dbReference>
<dbReference type="InterPro" id="IPR001245">
    <property type="entry name" value="Ser-Thr/Tyr_kinase_cat_dom"/>
</dbReference>
<organism evidence="25 26">
    <name type="scientific">Prunus persica</name>
    <name type="common">Peach</name>
    <name type="synonym">Amygdalus persica</name>
    <dbReference type="NCBI Taxonomy" id="3760"/>
    <lineage>
        <taxon>Eukaryota</taxon>
        <taxon>Viridiplantae</taxon>
        <taxon>Streptophyta</taxon>
        <taxon>Embryophyta</taxon>
        <taxon>Tracheophyta</taxon>
        <taxon>Spermatophyta</taxon>
        <taxon>Magnoliopsida</taxon>
        <taxon>eudicotyledons</taxon>
        <taxon>Gunneridae</taxon>
        <taxon>Pentapetalae</taxon>
        <taxon>rosids</taxon>
        <taxon>fabids</taxon>
        <taxon>Rosales</taxon>
        <taxon>Rosaceae</taxon>
        <taxon>Amygdaloideae</taxon>
        <taxon>Amygdaleae</taxon>
        <taxon>Prunus</taxon>
    </lineage>
</organism>
<evidence type="ECO:0000256" key="10">
    <source>
        <dbReference type="ARBA" id="ARBA00022777"/>
    </source>
</evidence>
<dbReference type="eggNOG" id="ENOG502QSMT">
    <property type="taxonomic scope" value="Eukaryota"/>
</dbReference>
<dbReference type="SMART" id="SM00108">
    <property type="entry name" value="B_lectin"/>
    <property type="match status" value="1"/>
</dbReference>
<dbReference type="Gramene" id="ONI12975">
    <property type="protein sequence ID" value="ONI12975"/>
    <property type="gene ID" value="PRUPE_4G195100"/>
</dbReference>
<keyword evidence="15" id="KW-0675">Receptor</keyword>
<keyword evidence="26" id="KW-1185">Reference proteome</keyword>
<keyword evidence="3" id="KW-1003">Cell membrane</keyword>
<evidence type="ECO:0000256" key="8">
    <source>
        <dbReference type="ARBA" id="ARBA00022729"/>
    </source>
</evidence>
<dbReference type="Pfam" id="PF00069">
    <property type="entry name" value="Pkinase"/>
    <property type="match status" value="1"/>
</dbReference>
<gene>
    <name evidence="25" type="ORF">PRUPE_4G195100</name>
</gene>
<accession>A0A251PRA6</accession>
<evidence type="ECO:0000256" key="20">
    <source>
        <dbReference type="SAM" id="Phobius"/>
    </source>
</evidence>
<dbReference type="CDD" id="cd01098">
    <property type="entry name" value="PAN_AP_plant"/>
    <property type="match status" value="1"/>
</dbReference>
<dbReference type="Pfam" id="PF01453">
    <property type="entry name" value="B_lectin"/>
    <property type="match status" value="1"/>
</dbReference>
<evidence type="ECO:0000259" key="23">
    <source>
        <dbReference type="PROSITE" id="PS50927"/>
    </source>
</evidence>
<keyword evidence="9" id="KW-0547">Nucleotide-binding</keyword>
<keyword evidence="8" id="KW-0732">Signal</keyword>
<dbReference type="GO" id="GO:0005886">
    <property type="term" value="C:plasma membrane"/>
    <property type="evidence" value="ECO:0000318"/>
    <property type="project" value="GO_Central"/>
</dbReference>
<dbReference type="GO" id="GO:0005524">
    <property type="term" value="F:ATP binding"/>
    <property type="evidence" value="ECO:0007669"/>
    <property type="project" value="UniProtKB-KW"/>
</dbReference>
<dbReference type="Gene3D" id="3.30.200.20">
    <property type="entry name" value="Phosphorylase Kinase, domain 1"/>
    <property type="match status" value="1"/>
</dbReference>
<keyword evidence="7 20" id="KW-0812">Transmembrane</keyword>
<feature type="domain" description="Bulb-type lectin" evidence="23">
    <location>
        <begin position="164"/>
        <end position="285"/>
    </location>
</feature>
<dbReference type="PROSITE" id="PS00108">
    <property type="entry name" value="PROTEIN_KINASE_ST"/>
    <property type="match status" value="1"/>
</dbReference>
<keyword evidence="19" id="KW-0245">EGF-like domain</keyword>
<evidence type="ECO:0000256" key="19">
    <source>
        <dbReference type="PROSITE-ProRule" id="PRU00076"/>
    </source>
</evidence>
<dbReference type="Pfam" id="PF08276">
    <property type="entry name" value="PAN_2"/>
    <property type="match status" value="1"/>
</dbReference>
<dbReference type="InterPro" id="IPR000858">
    <property type="entry name" value="S_locus_glycoprot_dom"/>
</dbReference>
<dbReference type="GO" id="GO:0007165">
    <property type="term" value="P:signal transduction"/>
    <property type="evidence" value="ECO:0000318"/>
    <property type="project" value="GO_Central"/>
</dbReference>
<evidence type="ECO:0000256" key="9">
    <source>
        <dbReference type="ARBA" id="ARBA00022741"/>
    </source>
</evidence>
<evidence type="ECO:0000256" key="15">
    <source>
        <dbReference type="ARBA" id="ARBA00023170"/>
    </source>
</evidence>
<dbReference type="FunFam" id="1.10.510.10:FF:000060">
    <property type="entry name" value="G-type lectin S-receptor-like serine/threonine-protein kinase"/>
    <property type="match status" value="2"/>
</dbReference>